<keyword evidence="5 7" id="KW-1133">Transmembrane helix</keyword>
<evidence type="ECO:0000313" key="8">
    <source>
        <dbReference type="EMBL" id="MFK7159653.1"/>
    </source>
</evidence>
<evidence type="ECO:0000256" key="6">
    <source>
        <dbReference type="ARBA" id="ARBA00023136"/>
    </source>
</evidence>
<keyword evidence="4 7" id="KW-0812">Transmembrane</keyword>
<feature type="transmembrane region" description="Helical" evidence="7">
    <location>
        <begin position="12"/>
        <end position="34"/>
    </location>
</feature>
<feature type="binding site" evidence="7">
    <location>
        <position position="137"/>
    </location>
    <ligand>
        <name>a 1,2-diacyl-sn-glycero-3-phospho-(1'-sn-glycerol)</name>
        <dbReference type="ChEBI" id="CHEBI:64716"/>
    </ligand>
</feature>
<feature type="transmembrane region" description="Helical" evidence="7">
    <location>
        <begin position="234"/>
        <end position="253"/>
    </location>
</feature>
<dbReference type="EMBL" id="JBANFI010000001">
    <property type="protein sequence ID" value="MFK7159653.1"/>
    <property type="molecule type" value="Genomic_DNA"/>
</dbReference>
<dbReference type="HAMAP" id="MF_01147">
    <property type="entry name" value="Lgt"/>
    <property type="match status" value="1"/>
</dbReference>
<comment type="subcellular location">
    <subcellularLocation>
        <location evidence="7">Cell membrane</location>
        <topology evidence="7">Multi-pass membrane protein</topology>
    </subcellularLocation>
</comment>
<evidence type="ECO:0000256" key="3">
    <source>
        <dbReference type="ARBA" id="ARBA00022679"/>
    </source>
</evidence>
<dbReference type="RefSeq" id="WP_405336362.1">
    <property type="nucleotide sequence ID" value="NZ_JBANFI010000001.1"/>
</dbReference>
<feature type="transmembrane region" description="Helical" evidence="7">
    <location>
        <begin position="196"/>
        <end position="214"/>
    </location>
</feature>
<name>A0ABW8PTP5_9GAMM</name>
<dbReference type="Pfam" id="PF01790">
    <property type="entry name" value="LGT"/>
    <property type="match status" value="1"/>
</dbReference>
<organism evidence="8 9">
    <name type="scientific">Marinospirillum alkalitolerans</name>
    <dbReference type="NCBI Taxonomy" id="3123374"/>
    <lineage>
        <taxon>Bacteria</taxon>
        <taxon>Pseudomonadati</taxon>
        <taxon>Pseudomonadota</taxon>
        <taxon>Gammaproteobacteria</taxon>
        <taxon>Oceanospirillales</taxon>
        <taxon>Oceanospirillaceae</taxon>
        <taxon>Marinospirillum</taxon>
    </lineage>
</organism>
<dbReference type="EC" id="2.5.1.145" evidence="7"/>
<dbReference type="PROSITE" id="PS01311">
    <property type="entry name" value="LGT"/>
    <property type="match status" value="1"/>
</dbReference>
<evidence type="ECO:0000256" key="5">
    <source>
        <dbReference type="ARBA" id="ARBA00022989"/>
    </source>
</evidence>
<dbReference type="GO" id="GO:0008961">
    <property type="term" value="F:phosphatidylglycerol-prolipoprotein diacylglyceryl transferase activity"/>
    <property type="evidence" value="ECO:0007669"/>
    <property type="project" value="UniProtKB-EC"/>
</dbReference>
<reference evidence="8 9" key="1">
    <citation type="submission" date="2024-02" db="EMBL/GenBank/DDBJ databases">
        <title>Marinospirillum sp. MEB 164 isolated from Lonar lake sediment.</title>
        <authorList>
            <person name="Joshi A."/>
            <person name="Thite S."/>
        </authorList>
    </citation>
    <scope>NUCLEOTIDE SEQUENCE [LARGE SCALE GENOMIC DNA]</scope>
    <source>
        <strain evidence="8 9">MEB164</strain>
    </source>
</reference>
<dbReference type="PANTHER" id="PTHR30589">
    <property type="entry name" value="PROLIPOPROTEIN DIACYLGLYCERYL TRANSFERASE"/>
    <property type="match status" value="1"/>
</dbReference>
<sequence>MLNYPQIDPVAFSLGPIAVHWYGLSYLAAFALAWWLAEQRRARLGLSREQLSDLVFYSAIGVVLGGRLGSALFYHWDRVMQDPLWLLRVWEGGMAFHGGLLGVVLALLIFARRHQLKLLAVGDFVAPMVPIGLALGRLGNFANGELWGRVTQVPWGMVFPGAGPDPRHPSQLYQFALEGVLLFVILWFFSRRPRPTGSITGLFLLGYGSLRFLAEFAREPDAHLGLLAGQLSMGQWLSLPMLVVGGGLIVWAYRFSEAGEQATLKSKAKKV</sequence>
<comment type="similarity">
    <text evidence="1 7">Belongs to the Lgt family.</text>
</comment>
<keyword evidence="6 7" id="KW-0472">Membrane</keyword>
<keyword evidence="9" id="KW-1185">Reference proteome</keyword>
<proteinExistence type="inferred from homology"/>
<comment type="catalytic activity">
    <reaction evidence="7">
        <text>L-cysteinyl-[prolipoprotein] + a 1,2-diacyl-sn-glycero-3-phospho-(1'-sn-glycerol) = an S-1,2-diacyl-sn-glyceryl-L-cysteinyl-[prolipoprotein] + sn-glycerol 1-phosphate + H(+)</text>
        <dbReference type="Rhea" id="RHEA:56712"/>
        <dbReference type="Rhea" id="RHEA-COMP:14679"/>
        <dbReference type="Rhea" id="RHEA-COMP:14680"/>
        <dbReference type="ChEBI" id="CHEBI:15378"/>
        <dbReference type="ChEBI" id="CHEBI:29950"/>
        <dbReference type="ChEBI" id="CHEBI:57685"/>
        <dbReference type="ChEBI" id="CHEBI:64716"/>
        <dbReference type="ChEBI" id="CHEBI:140658"/>
        <dbReference type="EC" id="2.5.1.145"/>
    </reaction>
</comment>
<evidence type="ECO:0000313" key="9">
    <source>
        <dbReference type="Proteomes" id="UP001621714"/>
    </source>
</evidence>
<dbReference type="NCBIfam" id="TIGR00544">
    <property type="entry name" value="lgt"/>
    <property type="match status" value="1"/>
</dbReference>
<feature type="transmembrane region" description="Helical" evidence="7">
    <location>
        <begin position="54"/>
        <end position="74"/>
    </location>
</feature>
<keyword evidence="3 7" id="KW-0808">Transferase</keyword>
<evidence type="ECO:0000256" key="2">
    <source>
        <dbReference type="ARBA" id="ARBA00022475"/>
    </source>
</evidence>
<dbReference type="Proteomes" id="UP001621714">
    <property type="component" value="Unassembled WGS sequence"/>
</dbReference>
<gene>
    <name evidence="7 8" type="primary">lgt</name>
    <name evidence="8" type="ORF">V6U78_01200</name>
</gene>
<feature type="transmembrane region" description="Helical" evidence="7">
    <location>
        <begin position="94"/>
        <end position="111"/>
    </location>
</feature>
<accession>A0ABW8PTP5</accession>
<comment type="function">
    <text evidence="7">Catalyzes the transfer of the diacylglyceryl group from phosphatidylglycerol to the sulfhydryl group of the N-terminal cysteine of a prolipoprotein, the first step in the formation of mature lipoproteins.</text>
</comment>
<dbReference type="PANTHER" id="PTHR30589:SF0">
    <property type="entry name" value="PHOSPHATIDYLGLYCEROL--PROLIPOPROTEIN DIACYLGLYCERYL TRANSFERASE"/>
    <property type="match status" value="1"/>
</dbReference>
<feature type="transmembrane region" description="Helical" evidence="7">
    <location>
        <begin position="118"/>
        <end position="138"/>
    </location>
</feature>
<evidence type="ECO:0000256" key="4">
    <source>
        <dbReference type="ARBA" id="ARBA00022692"/>
    </source>
</evidence>
<evidence type="ECO:0000256" key="1">
    <source>
        <dbReference type="ARBA" id="ARBA00007150"/>
    </source>
</evidence>
<protein>
    <recommendedName>
        <fullName evidence="7">Phosphatidylglycerol--prolipoprotein diacylglyceryl transferase</fullName>
        <ecNumber evidence="7">2.5.1.145</ecNumber>
    </recommendedName>
</protein>
<feature type="transmembrane region" description="Helical" evidence="7">
    <location>
        <begin position="172"/>
        <end position="189"/>
    </location>
</feature>
<dbReference type="InterPro" id="IPR001640">
    <property type="entry name" value="Lgt"/>
</dbReference>
<evidence type="ECO:0000256" key="7">
    <source>
        <dbReference type="HAMAP-Rule" id="MF_01147"/>
    </source>
</evidence>
<comment type="pathway">
    <text evidence="7">Protein modification; lipoprotein biosynthesis (diacylglyceryl transfer).</text>
</comment>
<comment type="caution">
    <text evidence="8">The sequence shown here is derived from an EMBL/GenBank/DDBJ whole genome shotgun (WGS) entry which is preliminary data.</text>
</comment>
<keyword evidence="2 7" id="KW-1003">Cell membrane</keyword>